<dbReference type="Pfam" id="PF11884">
    <property type="entry name" value="DUF3404"/>
    <property type="match status" value="1"/>
</dbReference>
<keyword evidence="4" id="KW-0472">Membrane</keyword>
<evidence type="ECO:0000256" key="8">
    <source>
        <dbReference type="ARBA" id="ARBA00023012"/>
    </source>
</evidence>
<dbReference type="Gene3D" id="3.30.565.10">
    <property type="entry name" value="Histidine kinase-like ATPase, C-terminal domain"/>
    <property type="match status" value="1"/>
</dbReference>
<dbReference type="SMART" id="SM00387">
    <property type="entry name" value="HATPase_c"/>
    <property type="match status" value="1"/>
</dbReference>
<accession>A0A837G6J0</accession>
<keyword evidence="4" id="KW-1003">Cell membrane</keyword>
<evidence type="ECO:0000256" key="6">
    <source>
        <dbReference type="ARBA" id="ARBA00022679"/>
    </source>
</evidence>
<dbReference type="SUPFAM" id="SSF55874">
    <property type="entry name" value="ATPase domain of HSP90 chaperone/DNA topoisomerase II/histidine kinase"/>
    <property type="match status" value="1"/>
</dbReference>
<evidence type="ECO:0000256" key="5">
    <source>
        <dbReference type="ARBA" id="ARBA00022553"/>
    </source>
</evidence>
<name>A0A837G6J0_9VIBR</name>
<dbReference type="PANTHER" id="PTHR44936:SF9">
    <property type="entry name" value="SENSOR PROTEIN CREC"/>
    <property type="match status" value="1"/>
</dbReference>
<evidence type="ECO:0000256" key="1">
    <source>
        <dbReference type="ARBA" id="ARBA00000085"/>
    </source>
</evidence>
<comment type="caution">
    <text evidence="9">The sequence shown here is derived from an EMBL/GenBank/DDBJ whole genome shotgun (WGS) entry which is preliminary data.</text>
</comment>
<gene>
    <name evidence="9" type="ORF">TW71_11825</name>
</gene>
<comment type="catalytic activity">
    <reaction evidence="1">
        <text>ATP + protein L-histidine = ADP + protein N-phospho-L-histidine.</text>
        <dbReference type="EC" id="2.7.13.3"/>
    </reaction>
</comment>
<dbReference type="GO" id="GO:0000155">
    <property type="term" value="F:phosphorelay sensor kinase activity"/>
    <property type="evidence" value="ECO:0007669"/>
    <property type="project" value="InterPro"/>
</dbReference>
<dbReference type="CDD" id="cd00082">
    <property type="entry name" value="HisKA"/>
    <property type="match status" value="1"/>
</dbReference>
<organism evidence="9">
    <name type="scientific">Vibrio coralliilyticus</name>
    <dbReference type="NCBI Taxonomy" id="190893"/>
    <lineage>
        <taxon>Bacteria</taxon>
        <taxon>Pseudomonadati</taxon>
        <taxon>Pseudomonadota</taxon>
        <taxon>Gammaproteobacteria</taxon>
        <taxon>Vibrionales</taxon>
        <taxon>Vibrionaceae</taxon>
        <taxon>Vibrio</taxon>
    </lineage>
</organism>
<protein>
    <recommendedName>
        <fullName evidence="3">histidine kinase</fullName>
        <ecNumber evidence="3">2.7.13.3</ecNumber>
    </recommendedName>
</protein>
<keyword evidence="6" id="KW-0808">Transferase</keyword>
<dbReference type="InterPro" id="IPR036890">
    <property type="entry name" value="HATPase_C_sf"/>
</dbReference>
<dbReference type="Pfam" id="PF02518">
    <property type="entry name" value="HATPase_c"/>
    <property type="match status" value="1"/>
</dbReference>
<dbReference type="SMART" id="SM00388">
    <property type="entry name" value="HisKA"/>
    <property type="match status" value="1"/>
</dbReference>
<dbReference type="PANTHER" id="PTHR44936">
    <property type="entry name" value="SENSOR PROTEIN CREC"/>
    <property type="match status" value="1"/>
</dbReference>
<evidence type="ECO:0000256" key="2">
    <source>
        <dbReference type="ARBA" id="ARBA00004651"/>
    </source>
</evidence>
<keyword evidence="5" id="KW-0597">Phosphoprotein</keyword>
<comment type="subcellular location">
    <subcellularLocation>
        <location evidence="2">Cell membrane</location>
        <topology evidence="2">Multi-pass membrane protein</topology>
    </subcellularLocation>
</comment>
<dbReference type="InterPro" id="IPR036097">
    <property type="entry name" value="HisK_dim/P_sf"/>
</dbReference>
<keyword evidence="7 9" id="KW-0418">Kinase</keyword>
<reference evidence="9" key="1">
    <citation type="journal article" date="2015" name="BMC Genomics">
        <title>Genome mining reveals unlocked bioactive potential of marine Gram-negative bacteria.</title>
        <authorList>
            <person name="Machado H."/>
            <person name="Sonnenschein E.C."/>
            <person name="Melchiorsen J."/>
            <person name="Gram L."/>
        </authorList>
    </citation>
    <scope>NUCLEOTIDE SEQUENCE</scope>
    <source>
        <strain evidence="9">S2052</strain>
    </source>
</reference>
<dbReference type="EMBL" id="JXXR01000012">
    <property type="protein sequence ID" value="KJY72851.1"/>
    <property type="molecule type" value="Genomic_DNA"/>
</dbReference>
<dbReference type="AlphaFoldDB" id="A0A837G6J0"/>
<evidence type="ECO:0000256" key="7">
    <source>
        <dbReference type="ARBA" id="ARBA00022777"/>
    </source>
</evidence>
<dbReference type="InterPro" id="IPR003594">
    <property type="entry name" value="HATPase_dom"/>
</dbReference>
<proteinExistence type="predicted"/>
<dbReference type="EC" id="2.7.13.3" evidence="3"/>
<dbReference type="InterPro" id="IPR021821">
    <property type="entry name" value="VxrA_SD"/>
</dbReference>
<dbReference type="SUPFAM" id="SSF47384">
    <property type="entry name" value="Homodimeric domain of signal transducing histidine kinase"/>
    <property type="match status" value="1"/>
</dbReference>
<dbReference type="InterPro" id="IPR005467">
    <property type="entry name" value="His_kinase_dom"/>
</dbReference>
<dbReference type="RefSeq" id="WP_045986022.1">
    <property type="nucleotide sequence ID" value="NZ_CP063052.1"/>
</dbReference>
<sequence>MPLGKLAACFLFLFPLAAQAQSLQEKWQSLYQQSWQATALKITQQQLSQYPTELLKQQARYPNFKQYNWQEIEQVYQVSQTCKKNAQYSANLNDAIEFELAMCNDQLLSDDWFQTHTLLHPAGGSFADRYQDHQPNSQPSQTIRRYLTINNPQHPLHAALSTLSNEGREALLNGYRAWMEKDTLWLSGEQGWKAVTAETWQPVAKQLDITLSGPNCTFRYSNLCISDVAENVLALRLFVAGLSILILYMTVKTLYTRRQQSREKRFILQLLTHELRTPITSLGLTVEMFRSQFDRLPNDTQDAVWRLMSDHQRLSQLTENSKIYLSTQRSQQLLKQMASLDEWLEHTCEKHGLSYQLNQDRELTLPFYWLSICLENLIKNAKQHGHGKIEIRATLTNKLVIEVTDQGDFPSAMAQFFTKFQGKTNHENMGIGLSIVEHLMKLMGGKLVIRRRPTRCILELPL</sequence>
<dbReference type="InterPro" id="IPR050980">
    <property type="entry name" value="2C_sensor_his_kinase"/>
</dbReference>
<evidence type="ECO:0000256" key="4">
    <source>
        <dbReference type="ARBA" id="ARBA00022475"/>
    </source>
</evidence>
<dbReference type="Gene3D" id="1.10.287.130">
    <property type="match status" value="1"/>
</dbReference>
<evidence type="ECO:0000256" key="3">
    <source>
        <dbReference type="ARBA" id="ARBA00012438"/>
    </source>
</evidence>
<evidence type="ECO:0000313" key="9">
    <source>
        <dbReference type="EMBL" id="KJY72851.1"/>
    </source>
</evidence>
<dbReference type="PROSITE" id="PS50109">
    <property type="entry name" value="HIS_KIN"/>
    <property type="match status" value="1"/>
</dbReference>
<dbReference type="InterPro" id="IPR003661">
    <property type="entry name" value="HisK_dim/P_dom"/>
</dbReference>
<keyword evidence="8" id="KW-0902">Two-component regulatory system</keyword>
<dbReference type="GO" id="GO:0005886">
    <property type="term" value="C:plasma membrane"/>
    <property type="evidence" value="ECO:0007669"/>
    <property type="project" value="UniProtKB-SubCell"/>
</dbReference>